<dbReference type="STRING" id="1685379.AVO45_16300"/>
<dbReference type="EMBL" id="LQBQ01000002">
    <property type="protein sequence ID" value="KUJ85315.1"/>
    <property type="molecule type" value="Genomic_DNA"/>
</dbReference>
<keyword evidence="9" id="KW-1185">Reference proteome</keyword>
<dbReference type="Proteomes" id="UP000053791">
    <property type="component" value="Unassembled WGS sequence"/>
</dbReference>
<evidence type="ECO:0000256" key="2">
    <source>
        <dbReference type="ARBA" id="ARBA00023012"/>
    </source>
</evidence>
<dbReference type="GO" id="GO:0005829">
    <property type="term" value="C:cytosol"/>
    <property type="evidence" value="ECO:0007669"/>
    <property type="project" value="TreeGrafter"/>
</dbReference>
<dbReference type="SMART" id="SM00448">
    <property type="entry name" value="REC"/>
    <property type="match status" value="1"/>
</dbReference>
<evidence type="ECO:0000313" key="9">
    <source>
        <dbReference type="Proteomes" id="UP000053791"/>
    </source>
</evidence>
<organism evidence="8 9">
    <name type="scientific">Ruegeria marisrubri</name>
    <dbReference type="NCBI Taxonomy" id="1685379"/>
    <lineage>
        <taxon>Bacteria</taxon>
        <taxon>Pseudomonadati</taxon>
        <taxon>Pseudomonadota</taxon>
        <taxon>Alphaproteobacteria</taxon>
        <taxon>Rhodobacterales</taxon>
        <taxon>Roseobacteraceae</taxon>
        <taxon>Ruegeria</taxon>
    </lineage>
</organism>
<evidence type="ECO:0000259" key="7">
    <source>
        <dbReference type="PROSITE" id="PS50110"/>
    </source>
</evidence>
<sequence length="312" mass="34884">MRILAVDDDLSILELLTHILTAFGYEDVVTAKSGREALRILSETTEAFDCLLLDVQMPQMNGITLCEEARKLPDYRFTPIIMVTAMVQKQYIDEAFEVGATDYVTKPFEFDDLKQRLSDAYRLAAERKAAIEALEACEHASNVTKVKPDFHLSDPLHFSDLAGCFGLSEFENYVVQIATTHPLNSKIVAVKVTNAEQIFNFSTPDEFRKIMASAGDALLSATQETRNFATYWGNGVFLLALDNDEEQSDHWLAQKLSDISAEGAIDALPNTKLTYRVGEEISLQAASKLDAIFTINKAVEQVEWPSWQREVG</sequence>
<dbReference type="Gene3D" id="3.40.50.2300">
    <property type="match status" value="1"/>
</dbReference>
<dbReference type="SUPFAM" id="SSF52172">
    <property type="entry name" value="CheY-like"/>
    <property type="match status" value="1"/>
</dbReference>
<protein>
    <recommendedName>
        <fullName evidence="7">Response regulatory domain-containing protein</fullName>
    </recommendedName>
</protein>
<keyword evidence="5" id="KW-0804">Transcription</keyword>
<dbReference type="GO" id="GO:0000156">
    <property type="term" value="F:phosphorelay response regulator activity"/>
    <property type="evidence" value="ECO:0007669"/>
    <property type="project" value="TreeGrafter"/>
</dbReference>
<dbReference type="GO" id="GO:0000976">
    <property type="term" value="F:transcription cis-regulatory region binding"/>
    <property type="evidence" value="ECO:0007669"/>
    <property type="project" value="TreeGrafter"/>
</dbReference>
<evidence type="ECO:0000256" key="5">
    <source>
        <dbReference type="ARBA" id="ARBA00023163"/>
    </source>
</evidence>
<dbReference type="GO" id="GO:0006355">
    <property type="term" value="P:regulation of DNA-templated transcription"/>
    <property type="evidence" value="ECO:0007669"/>
    <property type="project" value="TreeGrafter"/>
</dbReference>
<dbReference type="InterPro" id="IPR001789">
    <property type="entry name" value="Sig_transdc_resp-reg_receiver"/>
</dbReference>
<dbReference type="RefSeq" id="WP_068344735.1">
    <property type="nucleotide sequence ID" value="NZ_LQBQ01000002.1"/>
</dbReference>
<evidence type="ECO:0000256" key="6">
    <source>
        <dbReference type="PROSITE-ProRule" id="PRU00169"/>
    </source>
</evidence>
<dbReference type="AlphaFoldDB" id="A0A0X3UB29"/>
<keyword evidence="3" id="KW-0805">Transcription regulation</keyword>
<gene>
    <name evidence="8" type="ORF">AVO45_16300</name>
</gene>
<keyword evidence="4" id="KW-0238">DNA-binding</keyword>
<accession>A0A0X3UB29</accession>
<dbReference type="InterPro" id="IPR039420">
    <property type="entry name" value="WalR-like"/>
</dbReference>
<comment type="caution">
    <text evidence="8">The sequence shown here is derived from an EMBL/GenBank/DDBJ whole genome shotgun (WGS) entry which is preliminary data.</text>
</comment>
<feature type="modified residue" description="4-aspartylphosphate" evidence="6">
    <location>
        <position position="54"/>
    </location>
</feature>
<dbReference type="PANTHER" id="PTHR48111:SF1">
    <property type="entry name" value="TWO-COMPONENT RESPONSE REGULATOR ORR33"/>
    <property type="match status" value="1"/>
</dbReference>
<dbReference type="PROSITE" id="PS50110">
    <property type="entry name" value="RESPONSE_REGULATORY"/>
    <property type="match status" value="1"/>
</dbReference>
<dbReference type="Pfam" id="PF00072">
    <property type="entry name" value="Response_reg"/>
    <property type="match status" value="1"/>
</dbReference>
<keyword evidence="2" id="KW-0902">Two-component regulatory system</keyword>
<dbReference type="GO" id="GO:0032993">
    <property type="term" value="C:protein-DNA complex"/>
    <property type="evidence" value="ECO:0007669"/>
    <property type="project" value="TreeGrafter"/>
</dbReference>
<dbReference type="OrthoDB" id="7326651at2"/>
<dbReference type="PANTHER" id="PTHR48111">
    <property type="entry name" value="REGULATOR OF RPOS"/>
    <property type="match status" value="1"/>
</dbReference>
<evidence type="ECO:0000256" key="3">
    <source>
        <dbReference type="ARBA" id="ARBA00023015"/>
    </source>
</evidence>
<evidence type="ECO:0000256" key="4">
    <source>
        <dbReference type="ARBA" id="ARBA00023125"/>
    </source>
</evidence>
<feature type="domain" description="Response regulatory" evidence="7">
    <location>
        <begin position="2"/>
        <end position="121"/>
    </location>
</feature>
<name>A0A0X3UB29_9RHOB</name>
<dbReference type="InterPro" id="IPR011006">
    <property type="entry name" value="CheY-like_superfamily"/>
</dbReference>
<proteinExistence type="predicted"/>
<evidence type="ECO:0000313" key="8">
    <source>
        <dbReference type="EMBL" id="KUJ85315.1"/>
    </source>
</evidence>
<reference evidence="8 9" key="1">
    <citation type="submission" date="2015-12" db="EMBL/GenBank/DDBJ databases">
        <authorList>
            <person name="Shamseldin A."/>
            <person name="Moawad H."/>
            <person name="Abd El-Rahim W.M."/>
            <person name="Sadowsky M.J."/>
        </authorList>
    </citation>
    <scope>NUCLEOTIDE SEQUENCE [LARGE SCALE GENOMIC DNA]</scope>
    <source>
        <strain evidence="8 9">ZGT118</strain>
    </source>
</reference>
<keyword evidence="1 6" id="KW-0597">Phosphoprotein</keyword>
<evidence type="ECO:0000256" key="1">
    <source>
        <dbReference type="ARBA" id="ARBA00022553"/>
    </source>
</evidence>